<name>A0ABN3S9G8_9ACTN</name>
<organism evidence="4 5">
    <name type="scientific">Nonomuraea recticatena</name>
    <dbReference type="NCBI Taxonomy" id="46178"/>
    <lineage>
        <taxon>Bacteria</taxon>
        <taxon>Bacillati</taxon>
        <taxon>Actinomycetota</taxon>
        <taxon>Actinomycetes</taxon>
        <taxon>Streptosporangiales</taxon>
        <taxon>Streptosporangiaceae</taxon>
        <taxon>Nonomuraea</taxon>
    </lineage>
</organism>
<proteinExistence type="inferred from homology"/>
<sequence length="439" mass="46333">MYTGDDLRRLAGPAQPRPATGVRLLEDLRTVVDQPPGAVLVLTGEASLRATGYRLEVVLRDAGSAGEAALLLTAPVEVARSAGALAERAGVALLAAPDGTELAWLVVVGAPAIAGEAADALVRAEKAVRGVLAAAGAPERLAAEAGAALGVEVAADFSAQERDDHLGRATRIVLKLAELAAAAGPSEEAPARSRAQVLTELLVAPEKQAQELAPRARTLGLPVDGWHVVLRMEGPEPYALLDTLATRAARLVRELVGPEWSVTMADGALIVVRTSAHDPGRAGLRAAARDAALLLERVRPAGADLRCGVSTAHQGLLGLRTSASEARTAVRRGSSALTTYDLAGLDRMLEEWYSSDAAQQAVRELLQPIMEQKKAGLLLEILRAYLDHHGSPARAAEEVRMHRNAVSRNVRRIEELLQADLDDPQQRLALQLACRAARV</sequence>
<dbReference type="Gene3D" id="1.10.10.2840">
    <property type="entry name" value="PucR C-terminal helix-turn-helix domain"/>
    <property type="match status" value="1"/>
</dbReference>
<dbReference type="PANTHER" id="PTHR33744:SF7">
    <property type="entry name" value="PUCR FAMILY TRANSCRIPTIONAL REGULATOR"/>
    <property type="match status" value="1"/>
</dbReference>
<comment type="similarity">
    <text evidence="1">Belongs to the CdaR family.</text>
</comment>
<feature type="domain" description="CdaR GGDEF-like" evidence="3">
    <location>
        <begin position="210"/>
        <end position="331"/>
    </location>
</feature>
<dbReference type="InterPro" id="IPR042070">
    <property type="entry name" value="PucR_C-HTH_sf"/>
</dbReference>
<protein>
    <recommendedName>
        <fullName evidence="6">PucR family transcriptional regulator</fullName>
    </recommendedName>
</protein>
<keyword evidence="5" id="KW-1185">Reference proteome</keyword>
<feature type="domain" description="PucR C-terminal helix-turn-helix" evidence="2">
    <location>
        <begin position="378"/>
        <end position="436"/>
    </location>
</feature>
<dbReference type="Pfam" id="PF17853">
    <property type="entry name" value="GGDEF_2"/>
    <property type="match status" value="1"/>
</dbReference>
<dbReference type="Proteomes" id="UP001501666">
    <property type="component" value="Unassembled WGS sequence"/>
</dbReference>
<gene>
    <name evidence="4" type="ORF">GCM10010412_048050</name>
</gene>
<evidence type="ECO:0000313" key="4">
    <source>
        <dbReference type="EMBL" id="GAA2669504.1"/>
    </source>
</evidence>
<dbReference type="RefSeq" id="WP_346149581.1">
    <property type="nucleotide sequence ID" value="NZ_BAAATE010000012.1"/>
</dbReference>
<dbReference type="Pfam" id="PF13556">
    <property type="entry name" value="HTH_30"/>
    <property type="match status" value="1"/>
</dbReference>
<dbReference type="InterPro" id="IPR041522">
    <property type="entry name" value="CdaR_GGDEF"/>
</dbReference>
<comment type="caution">
    <text evidence="4">The sequence shown here is derived from an EMBL/GenBank/DDBJ whole genome shotgun (WGS) entry which is preliminary data.</text>
</comment>
<dbReference type="PANTHER" id="PTHR33744">
    <property type="entry name" value="CARBOHYDRATE DIACID REGULATOR"/>
    <property type="match status" value="1"/>
</dbReference>
<evidence type="ECO:0000313" key="5">
    <source>
        <dbReference type="Proteomes" id="UP001501666"/>
    </source>
</evidence>
<accession>A0ABN3S9G8</accession>
<dbReference type="InterPro" id="IPR025736">
    <property type="entry name" value="PucR_C-HTH_dom"/>
</dbReference>
<evidence type="ECO:0000259" key="2">
    <source>
        <dbReference type="Pfam" id="PF13556"/>
    </source>
</evidence>
<dbReference type="InterPro" id="IPR051448">
    <property type="entry name" value="CdaR-like_regulators"/>
</dbReference>
<evidence type="ECO:0008006" key="6">
    <source>
        <dbReference type="Google" id="ProtNLM"/>
    </source>
</evidence>
<dbReference type="EMBL" id="BAAATE010000012">
    <property type="protein sequence ID" value="GAA2669504.1"/>
    <property type="molecule type" value="Genomic_DNA"/>
</dbReference>
<reference evidence="4 5" key="1">
    <citation type="journal article" date="2019" name="Int. J. Syst. Evol. Microbiol.">
        <title>The Global Catalogue of Microorganisms (GCM) 10K type strain sequencing project: providing services to taxonomists for standard genome sequencing and annotation.</title>
        <authorList>
            <consortium name="The Broad Institute Genomics Platform"/>
            <consortium name="The Broad Institute Genome Sequencing Center for Infectious Disease"/>
            <person name="Wu L."/>
            <person name="Ma J."/>
        </authorList>
    </citation>
    <scope>NUCLEOTIDE SEQUENCE [LARGE SCALE GENOMIC DNA]</scope>
    <source>
        <strain evidence="4 5">JCM 6835</strain>
    </source>
</reference>
<evidence type="ECO:0000259" key="3">
    <source>
        <dbReference type="Pfam" id="PF17853"/>
    </source>
</evidence>
<evidence type="ECO:0000256" key="1">
    <source>
        <dbReference type="ARBA" id="ARBA00006754"/>
    </source>
</evidence>